<feature type="region of interest" description="Disordered" evidence="1">
    <location>
        <begin position="462"/>
        <end position="498"/>
    </location>
</feature>
<feature type="region of interest" description="Disordered" evidence="1">
    <location>
        <begin position="1"/>
        <end position="24"/>
    </location>
</feature>
<feature type="compositionally biased region" description="Acidic residues" evidence="1">
    <location>
        <begin position="592"/>
        <end position="601"/>
    </location>
</feature>
<evidence type="ECO:0000313" key="2">
    <source>
        <dbReference type="EnsemblMetazoa" id="AMIN002675-PA"/>
    </source>
</evidence>
<feature type="compositionally biased region" description="Polar residues" evidence="1">
    <location>
        <begin position="416"/>
        <end position="425"/>
    </location>
</feature>
<dbReference type="VEuPathDB" id="VectorBase:AMIN002675"/>
<feature type="region of interest" description="Disordered" evidence="1">
    <location>
        <begin position="386"/>
        <end position="426"/>
    </location>
</feature>
<sequence>MANDSVSETLVKDSSVAKVPNCAPSSSSEITIIMRTVVSSPGSSVGTIKKNEMVQQNVPRRHETTDLDTLRLPGNRIEVTTSVRTVFECPPAADACSASEEAVTISNLLQPVLSKNFIALLKSANDSSFENVLEFKSLLGSGATGAPVPSGKERCPSCEHTKHALSSDSDTMANDLEMSVQKKVKMEELDRSHPVHKCEVDRNDFAHRPTSTPIKIRIVGGDDNPQDGKNRYDDGDEETENYRLNLLTPPADASFIDSDFESMEHDQYDTCSSKSSPRPDHKQQELTSQLLMLEELGRPDEGATSVKPAVTTVNHAVKKMDEESCPLGKAGGRKSSSTTKAFFEEALRTPLAIRKHFQRRRNSELPKQPSHSNLLNFFTVKKKSNSLEGGLKSPRAKRSLTSTTTMTTTTSENSSENGSRCTSPALTEDNLRRLSVSFVRRESDSLNRTLVWGENYDYSYECEPSHSDVEEGEEPEETNGDDGEDDDANHSPLVSTIGNGRTTERRVSTKLVHFEISPDSSYELQPPIVPSFRIDPPRTTSTTTGLAGLIIGAAAYATATTTASFLKRSSSEPSHCNKLRSHSCTPLTSDIGESDEEDTVEGLDRRNRGADEAEDMPIMCKALVPQRPFTSVHQASVRSLDKIGDQLKLLININNYLWNL</sequence>
<feature type="region of interest" description="Disordered" evidence="1">
    <location>
        <begin position="569"/>
        <end position="602"/>
    </location>
</feature>
<proteinExistence type="predicted"/>
<feature type="region of interest" description="Disordered" evidence="1">
    <location>
        <begin position="264"/>
        <end position="285"/>
    </location>
</feature>
<feature type="compositionally biased region" description="Low complexity" evidence="1">
    <location>
        <begin position="399"/>
        <end position="415"/>
    </location>
</feature>
<protein>
    <submittedName>
        <fullName evidence="2">Uncharacterized protein</fullName>
    </submittedName>
</protein>
<name>A0A182VX76_9DIPT</name>
<reference evidence="2" key="2">
    <citation type="submission" date="2020-05" db="UniProtKB">
        <authorList>
            <consortium name="EnsemblMetazoa"/>
        </authorList>
    </citation>
    <scope>IDENTIFICATION</scope>
    <source>
        <strain evidence="2">MINIMUS1</strain>
    </source>
</reference>
<organism evidence="2 3">
    <name type="scientific">Anopheles minimus</name>
    <dbReference type="NCBI Taxonomy" id="112268"/>
    <lineage>
        <taxon>Eukaryota</taxon>
        <taxon>Metazoa</taxon>
        <taxon>Ecdysozoa</taxon>
        <taxon>Arthropoda</taxon>
        <taxon>Hexapoda</taxon>
        <taxon>Insecta</taxon>
        <taxon>Pterygota</taxon>
        <taxon>Neoptera</taxon>
        <taxon>Endopterygota</taxon>
        <taxon>Diptera</taxon>
        <taxon>Nematocera</taxon>
        <taxon>Culicoidea</taxon>
        <taxon>Culicidae</taxon>
        <taxon>Anophelinae</taxon>
        <taxon>Anopheles</taxon>
    </lineage>
</organism>
<evidence type="ECO:0000256" key="1">
    <source>
        <dbReference type="SAM" id="MobiDB-lite"/>
    </source>
</evidence>
<dbReference type="EnsemblMetazoa" id="AMIN002675-RA">
    <property type="protein sequence ID" value="AMIN002675-PA"/>
    <property type="gene ID" value="AMIN002675"/>
</dbReference>
<dbReference type="AlphaFoldDB" id="A0A182VX76"/>
<evidence type="ECO:0000313" key="3">
    <source>
        <dbReference type="Proteomes" id="UP000075920"/>
    </source>
</evidence>
<reference evidence="3" key="1">
    <citation type="submission" date="2013-03" db="EMBL/GenBank/DDBJ databases">
        <title>The Genome Sequence of Anopheles minimus MINIMUS1.</title>
        <authorList>
            <consortium name="The Broad Institute Genomics Platform"/>
            <person name="Neafsey D.E."/>
            <person name="Walton C."/>
            <person name="Walker B."/>
            <person name="Young S.K."/>
            <person name="Zeng Q."/>
            <person name="Gargeya S."/>
            <person name="Fitzgerald M."/>
            <person name="Haas B."/>
            <person name="Abouelleil A."/>
            <person name="Allen A.W."/>
            <person name="Alvarado L."/>
            <person name="Arachchi H.M."/>
            <person name="Berlin A.M."/>
            <person name="Chapman S.B."/>
            <person name="Gainer-Dewar J."/>
            <person name="Goldberg J."/>
            <person name="Griggs A."/>
            <person name="Gujja S."/>
            <person name="Hansen M."/>
            <person name="Howarth C."/>
            <person name="Imamovic A."/>
            <person name="Ireland A."/>
            <person name="Larimer J."/>
            <person name="McCowan C."/>
            <person name="Murphy C."/>
            <person name="Pearson M."/>
            <person name="Poon T.W."/>
            <person name="Priest M."/>
            <person name="Roberts A."/>
            <person name="Saif S."/>
            <person name="Shea T."/>
            <person name="Sisk P."/>
            <person name="Sykes S."/>
            <person name="Wortman J."/>
            <person name="Nusbaum C."/>
            <person name="Birren B."/>
        </authorList>
    </citation>
    <scope>NUCLEOTIDE SEQUENCE [LARGE SCALE GENOMIC DNA]</scope>
    <source>
        <strain evidence="3">MINIMUS1</strain>
    </source>
</reference>
<keyword evidence="3" id="KW-1185">Reference proteome</keyword>
<dbReference type="Proteomes" id="UP000075920">
    <property type="component" value="Unassembled WGS sequence"/>
</dbReference>
<accession>A0A182VX76</accession>
<feature type="compositionally biased region" description="Acidic residues" evidence="1">
    <location>
        <begin position="470"/>
        <end position="487"/>
    </location>
</feature>